<comment type="subcellular location">
    <subcellularLocation>
        <location evidence="1">Nucleus</location>
    </subcellularLocation>
</comment>
<dbReference type="GO" id="GO:0000793">
    <property type="term" value="C:condensed chromosome"/>
    <property type="evidence" value="ECO:0007669"/>
    <property type="project" value="TreeGrafter"/>
</dbReference>
<evidence type="ECO:0000256" key="3">
    <source>
        <dbReference type="ARBA" id="ARBA00022843"/>
    </source>
</evidence>
<dbReference type="PANTHER" id="PTHR32086:SF0">
    <property type="entry name" value="FANCONI ANEMIA GROUP D2 PROTEIN"/>
    <property type="match status" value="1"/>
</dbReference>
<keyword evidence="3" id="KW-0832">Ubl conjugation</keyword>
<dbReference type="Proteomes" id="UP000816034">
    <property type="component" value="Unassembled WGS sequence"/>
</dbReference>
<feature type="compositionally biased region" description="Polar residues" evidence="6">
    <location>
        <begin position="1267"/>
        <end position="1276"/>
    </location>
</feature>
<dbReference type="GO" id="GO:1990918">
    <property type="term" value="P:double-strand break repair involved in meiotic recombination"/>
    <property type="evidence" value="ECO:0007669"/>
    <property type="project" value="TreeGrafter"/>
</dbReference>
<evidence type="ECO:0000256" key="2">
    <source>
        <dbReference type="ARBA" id="ARBA00022499"/>
    </source>
</evidence>
<comment type="caution">
    <text evidence="7">The sequence shown here is derived from an EMBL/GenBank/DDBJ whole genome shotgun (WGS) entry which is preliminary data.</text>
</comment>
<evidence type="ECO:0000256" key="1">
    <source>
        <dbReference type="ARBA" id="ARBA00004123"/>
    </source>
</evidence>
<dbReference type="GO" id="GO:0007129">
    <property type="term" value="P:homologous chromosome pairing at meiosis"/>
    <property type="evidence" value="ECO:0007669"/>
    <property type="project" value="TreeGrafter"/>
</dbReference>
<keyword evidence="8" id="KW-1185">Reference proteome</keyword>
<protein>
    <submittedName>
        <fullName evidence="7">Uncharacterized protein</fullName>
    </submittedName>
</protein>
<evidence type="ECO:0000256" key="6">
    <source>
        <dbReference type="SAM" id="MobiDB-lite"/>
    </source>
</evidence>
<evidence type="ECO:0000313" key="7">
    <source>
        <dbReference type="EMBL" id="KAG2387866.1"/>
    </source>
</evidence>
<reference evidence="7 8" key="1">
    <citation type="journal article" date="2018" name="BMC Genomics">
        <title>The genome of Naegleria lovaniensis, the basis for a comparative approach to unravel pathogenicity factors of the human pathogenic amoeba N. fowleri.</title>
        <authorList>
            <person name="Liechti N."/>
            <person name="Schurch N."/>
            <person name="Bruggmann R."/>
            <person name="Wittwer M."/>
        </authorList>
    </citation>
    <scope>NUCLEOTIDE SEQUENCE [LARGE SCALE GENOMIC DNA]</scope>
    <source>
        <strain evidence="7 8">ATCC 30569</strain>
    </source>
</reference>
<keyword evidence="4" id="KW-0539">Nucleus</keyword>
<proteinExistence type="inferred from homology"/>
<dbReference type="RefSeq" id="XP_044551858.1">
    <property type="nucleotide sequence ID" value="XM_044690603.1"/>
</dbReference>
<accession>A0AA88KNQ7</accession>
<dbReference type="GO" id="GO:0031573">
    <property type="term" value="P:mitotic intra-S DNA damage checkpoint signaling"/>
    <property type="evidence" value="ECO:0007669"/>
    <property type="project" value="TreeGrafter"/>
</dbReference>
<evidence type="ECO:0000256" key="4">
    <source>
        <dbReference type="ARBA" id="ARBA00023242"/>
    </source>
</evidence>
<evidence type="ECO:0000313" key="8">
    <source>
        <dbReference type="Proteomes" id="UP000816034"/>
    </source>
</evidence>
<dbReference type="PANTHER" id="PTHR32086">
    <property type="entry name" value="FANCONI ANEMIA GROUP D2 PROTEIN"/>
    <property type="match status" value="1"/>
</dbReference>
<comment type="similarity">
    <text evidence="5">Belongs to the Fanconi anemia protein FANCD2 family.</text>
</comment>
<dbReference type="GeneID" id="68093916"/>
<organism evidence="7 8">
    <name type="scientific">Naegleria lovaniensis</name>
    <name type="common">Amoeba</name>
    <dbReference type="NCBI Taxonomy" id="51637"/>
    <lineage>
        <taxon>Eukaryota</taxon>
        <taxon>Discoba</taxon>
        <taxon>Heterolobosea</taxon>
        <taxon>Tetramitia</taxon>
        <taxon>Eutetramitia</taxon>
        <taxon>Vahlkampfiidae</taxon>
        <taxon>Naegleria</taxon>
    </lineage>
</organism>
<sequence length="1294" mass="149659">MLQQANVHEVEEHIHESSSTGVTTVEIALINSLMDQYSIPMNDDSSCPIEEQKKRLKLELTKLLRSEPYPLMTAKYLQFVESLEKSHLKSIAIEFIVKLCGNSEVENDKIISTLERVYDRYNDLARLVITTLYKLDNLTEKQQNRILLTCQSALESAEEEDLDDIVKIMLKNMTKRNAHHVVQYIRNKLSYDDVAGARICSEILSETFSTNPSSSAYFLKSLKAEENEFSKLDILILIVLLSTRSRERSTTFSIFKNAFQNKPKRLVSLATILDALKEASSIVNEKFSNSIYVFILYLLSNSELFIDEKGVSWAYSIFISAFKAHPFLRSKFLSSLLAMFQYSNDPRSSIASDILVGLCDETNDDSDEEEISLCKEMATDYLSILKDALSHGVTYSIKCQHSLCYVLAKCCTYEPRLFEFLMIFIRKQLFSGQDKKSQLGLIISTHIIHETQLMTSMDVERFVFTLFNQKLCDENTIFVLDLLIYNFEKLYKMGYNTRIQHMVASLINNYELVQDILRLENKKSFNFRKFASGSELNKTRLKTLSLLFKCFVMTYEKEHPQENLALALTQFGVVGSSKEELVCAYVIFTAMCDLCIENCGTIFDEKTEDALNESMNYLLTLRYDIPIAKSIGIFKMNLEDVYELFPINLDIVCNHVRTLNASMEYEQDNDKSMYKVREAFKCLFSDMNATLKYLLSSKTSDPLEGINDKLNTSSMTNKGKQAFSPDFKCISPVKRFNFGALLESTRRQPQSISDFIQTKAKTLAKLVKMTFSFNNRMATIREKTTEDNAEVMYQLVDHISLCISYIYSTLTNVLYVTKRMHEESFEELLILLKRNNTDLSISLQYLSRLFLNQIEKSPFSVHVVQLCLLFLAIEKLIFDTFIFKDVPFYHLLFHRETKQTSTLSKYLMQARLLIPLAYLPSDEGRCLIDYFLMALNNFVLGVINGEGNSREDVNVERIQHGVVKVLDENTFHLFFQIVTKVAELALTNAPVCPVNSSNGKFFIRIEEPLSFMRKVIMIFNLVLECKELKKTRNNSGELLAHSLISTLPKLHEKVAESLKYLSEKRDEIELRRSDYIPLIESMKLLCDSCFSLCDRQKKFMSPNSTQDGKLRQIMLKLFQKQHELELFLRDVCESHYIDFFNKEVDDAMGDDFDQIRNNAVFWEFSSRASYVLEEKILHLTTHNMINQVISEEASLRLWEQPPPQTFFDKNILFLHPDLEDVVDDVYVDDEEDLEESGSDDEAHWNYSNVPTLEQAYMDVTRKKQAEQLVQPQSQSEHQLDEQVHILQPRKKTKL</sequence>
<evidence type="ECO:0000256" key="5">
    <source>
        <dbReference type="ARBA" id="ARBA00093456"/>
    </source>
</evidence>
<keyword evidence="2" id="KW-1017">Isopeptide bond</keyword>
<dbReference type="EMBL" id="PYSW02000012">
    <property type="protein sequence ID" value="KAG2387866.1"/>
    <property type="molecule type" value="Genomic_DNA"/>
</dbReference>
<feature type="region of interest" description="Disordered" evidence="6">
    <location>
        <begin position="1263"/>
        <end position="1294"/>
    </location>
</feature>
<dbReference type="InterPro" id="IPR029448">
    <property type="entry name" value="FANCD2"/>
</dbReference>
<dbReference type="GO" id="GO:0036297">
    <property type="term" value="P:interstrand cross-link repair"/>
    <property type="evidence" value="ECO:0007669"/>
    <property type="project" value="TreeGrafter"/>
</dbReference>
<dbReference type="GO" id="GO:0070182">
    <property type="term" value="F:DNA polymerase binding"/>
    <property type="evidence" value="ECO:0007669"/>
    <property type="project" value="TreeGrafter"/>
</dbReference>
<dbReference type="GO" id="GO:0005634">
    <property type="term" value="C:nucleus"/>
    <property type="evidence" value="ECO:0007669"/>
    <property type="project" value="UniProtKB-SubCell"/>
</dbReference>
<gene>
    <name evidence="7" type="ORF">C9374_001460</name>
</gene>
<name>A0AA88KNQ7_NAELO</name>